<comment type="caution">
    <text evidence="4">The sequence shown here is derived from an EMBL/GenBank/DDBJ whole genome shotgun (WGS) entry which is preliminary data.</text>
</comment>
<keyword evidence="2" id="KW-1133">Transmembrane helix</keyword>
<keyword evidence="2" id="KW-0812">Transmembrane</keyword>
<feature type="compositionally biased region" description="Polar residues" evidence="1">
    <location>
        <begin position="46"/>
        <end position="64"/>
    </location>
</feature>
<name>A0A9W6X580_9STRA</name>
<evidence type="ECO:0000256" key="3">
    <source>
        <dbReference type="SAM" id="SignalP"/>
    </source>
</evidence>
<evidence type="ECO:0000256" key="1">
    <source>
        <dbReference type="SAM" id="MobiDB-lite"/>
    </source>
</evidence>
<feature type="region of interest" description="Disordered" evidence="1">
    <location>
        <begin position="33"/>
        <end position="70"/>
    </location>
</feature>
<feature type="chain" id="PRO_5040742505" evidence="3">
    <location>
        <begin position="21"/>
        <end position="340"/>
    </location>
</feature>
<protein>
    <submittedName>
        <fullName evidence="4">Unnamed protein product</fullName>
    </submittedName>
</protein>
<dbReference type="AlphaFoldDB" id="A0A9W6X580"/>
<gene>
    <name evidence="4" type="ORF">Pfra01_000712100</name>
</gene>
<proteinExistence type="predicted"/>
<dbReference type="EMBL" id="BSXT01000626">
    <property type="protein sequence ID" value="GMF31275.1"/>
    <property type="molecule type" value="Genomic_DNA"/>
</dbReference>
<evidence type="ECO:0000313" key="4">
    <source>
        <dbReference type="EMBL" id="GMF31275.1"/>
    </source>
</evidence>
<evidence type="ECO:0000256" key="2">
    <source>
        <dbReference type="SAM" id="Phobius"/>
    </source>
</evidence>
<keyword evidence="3" id="KW-0732">Signal</keyword>
<keyword evidence="5" id="KW-1185">Reference proteome</keyword>
<sequence length="340" mass="36810">MSRRLLLGAALLWQLALASAAERKRLSALRRLGSRGAGDSSGSDAEVTSVQKQQEQSNASSQPATSDGSDSSFPSTSVIAIAVGLVVLSGLIFLLVVLRRGRNSVGDTDGDAPTFCAPSDNSRFCMKRATLAVPEPNRCGLEAIDSSGSVVPVLGDDASHRKMREGSRLDTSCNSWAEVTSYSVAPLSSRHTRPAAPMLIYAPPRRHGLNDSQVPSENSSHTDDYSIGMLESPVSTEYSLGSEGDMFPWDEVDSYRSLDCTFLSTTSSNVFGSSRERNGGAWKQVYGYSSDPPVDSDTPRVSSGFLFVRQMDSHNMRRMCLDPRARGPRNNNRLRFDVEV</sequence>
<evidence type="ECO:0000313" key="5">
    <source>
        <dbReference type="Proteomes" id="UP001165121"/>
    </source>
</evidence>
<accession>A0A9W6X580</accession>
<reference evidence="4" key="1">
    <citation type="submission" date="2023-04" db="EMBL/GenBank/DDBJ databases">
        <title>Phytophthora fragariaefolia NBRC 109709.</title>
        <authorList>
            <person name="Ichikawa N."/>
            <person name="Sato H."/>
            <person name="Tonouchi N."/>
        </authorList>
    </citation>
    <scope>NUCLEOTIDE SEQUENCE</scope>
    <source>
        <strain evidence="4">NBRC 109709</strain>
    </source>
</reference>
<dbReference type="OrthoDB" id="168381at2759"/>
<organism evidence="4 5">
    <name type="scientific">Phytophthora fragariaefolia</name>
    <dbReference type="NCBI Taxonomy" id="1490495"/>
    <lineage>
        <taxon>Eukaryota</taxon>
        <taxon>Sar</taxon>
        <taxon>Stramenopiles</taxon>
        <taxon>Oomycota</taxon>
        <taxon>Peronosporomycetes</taxon>
        <taxon>Peronosporales</taxon>
        <taxon>Peronosporaceae</taxon>
        <taxon>Phytophthora</taxon>
    </lineage>
</organism>
<keyword evidence="2" id="KW-0472">Membrane</keyword>
<dbReference type="Proteomes" id="UP001165121">
    <property type="component" value="Unassembled WGS sequence"/>
</dbReference>
<feature type="signal peptide" evidence="3">
    <location>
        <begin position="1"/>
        <end position="20"/>
    </location>
</feature>
<feature type="transmembrane region" description="Helical" evidence="2">
    <location>
        <begin position="78"/>
        <end position="98"/>
    </location>
</feature>